<keyword evidence="4 6" id="KW-1133">Transmembrane helix</keyword>
<feature type="transmembrane region" description="Helical" evidence="6">
    <location>
        <begin position="239"/>
        <end position="260"/>
    </location>
</feature>
<dbReference type="InterPro" id="IPR017039">
    <property type="entry name" value="Virul_fac_BrkB"/>
</dbReference>
<feature type="transmembrane region" description="Helical" evidence="6">
    <location>
        <begin position="205"/>
        <end position="227"/>
    </location>
</feature>
<feature type="transmembrane region" description="Helical" evidence="6">
    <location>
        <begin position="27"/>
        <end position="49"/>
    </location>
</feature>
<dbReference type="PIRSF" id="PIRSF035875">
    <property type="entry name" value="RNase_BN"/>
    <property type="match status" value="1"/>
</dbReference>
<sequence length="276" mass="30985">MKEFFSFIKEVGASFNKDDISGMAAQLSYFFLLSLFPFMIFLVTLLGYMRLSQERLLDFIHTYAPPETYTMIQENLAELMASQNSGLLSIGIIGTLWSASNGVNSIMRAFNRAYDVEESRSPFVGRIIAIVLTISMIGVIAVAFLLPVFGRMVGVYLFSIFGLSEGFLELWNALRWVISSIIFFLVLMFLYMLAPNKYIKIKHAFPGAVFATVGWQIVSLLFSFYVTSMGNYSATYGSLGGFIVLMIWFYISGIIIILGGEINAILRRRKLGIHSS</sequence>
<gene>
    <name evidence="7" type="primary">yfkH</name>
    <name evidence="7" type="ORF">GCM10007216_39100</name>
</gene>
<comment type="subcellular location">
    <subcellularLocation>
        <location evidence="1">Cell membrane</location>
        <topology evidence="1">Multi-pass membrane protein</topology>
    </subcellularLocation>
</comment>
<keyword evidence="5 6" id="KW-0472">Membrane</keyword>
<dbReference type="EMBL" id="BMCJ01000013">
    <property type="protein sequence ID" value="GGD04664.1"/>
    <property type="molecule type" value="Genomic_DNA"/>
</dbReference>
<dbReference type="NCBIfam" id="TIGR00765">
    <property type="entry name" value="yihY_not_rbn"/>
    <property type="match status" value="1"/>
</dbReference>
<evidence type="ECO:0000313" key="7">
    <source>
        <dbReference type="EMBL" id="GGD04664.1"/>
    </source>
</evidence>
<name>A0ABQ1PVF6_9BACI</name>
<dbReference type="RefSeq" id="WP_062439547.1">
    <property type="nucleotide sequence ID" value="NZ_BMCJ01000013.1"/>
</dbReference>
<evidence type="ECO:0000256" key="2">
    <source>
        <dbReference type="ARBA" id="ARBA00022475"/>
    </source>
</evidence>
<dbReference type="Pfam" id="PF03631">
    <property type="entry name" value="Virul_fac_BrkB"/>
    <property type="match status" value="1"/>
</dbReference>
<dbReference type="Proteomes" id="UP000619534">
    <property type="component" value="Unassembled WGS sequence"/>
</dbReference>
<evidence type="ECO:0000256" key="1">
    <source>
        <dbReference type="ARBA" id="ARBA00004651"/>
    </source>
</evidence>
<proteinExistence type="predicted"/>
<accession>A0ABQ1PVF6</accession>
<evidence type="ECO:0000313" key="8">
    <source>
        <dbReference type="Proteomes" id="UP000619534"/>
    </source>
</evidence>
<dbReference type="PANTHER" id="PTHR30213:SF0">
    <property type="entry name" value="UPF0761 MEMBRANE PROTEIN YIHY"/>
    <property type="match status" value="1"/>
</dbReference>
<organism evidence="7 8">
    <name type="scientific">Thalassobacillus devorans</name>
    <dbReference type="NCBI Taxonomy" id="279813"/>
    <lineage>
        <taxon>Bacteria</taxon>
        <taxon>Bacillati</taxon>
        <taxon>Bacillota</taxon>
        <taxon>Bacilli</taxon>
        <taxon>Bacillales</taxon>
        <taxon>Bacillaceae</taxon>
        <taxon>Thalassobacillus</taxon>
    </lineage>
</organism>
<keyword evidence="8" id="KW-1185">Reference proteome</keyword>
<feature type="transmembrane region" description="Helical" evidence="6">
    <location>
        <begin position="127"/>
        <end position="153"/>
    </location>
</feature>
<evidence type="ECO:0000256" key="6">
    <source>
        <dbReference type="SAM" id="Phobius"/>
    </source>
</evidence>
<comment type="caution">
    <text evidence="7">The sequence shown here is derived from an EMBL/GenBank/DDBJ whole genome shotgun (WGS) entry which is preliminary data.</text>
</comment>
<evidence type="ECO:0000256" key="5">
    <source>
        <dbReference type="ARBA" id="ARBA00023136"/>
    </source>
</evidence>
<evidence type="ECO:0000256" key="3">
    <source>
        <dbReference type="ARBA" id="ARBA00022692"/>
    </source>
</evidence>
<feature type="transmembrane region" description="Helical" evidence="6">
    <location>
        <begin position="86"/>
        <end position="106"/>
    </location>
</feature>
<evidence type="ECO:0000256" key="4">
    <source>
        <dbReference type="ARBA" id="ARBA00022989"/>
    </source>
</evidence>
<protein>
    <submittedName>
        <fullName evidence="7">Ribonuclease-like protein YfkH</fullName>
    </submittedName>
</protein>
<dbReference type="PANTHER" id="PTHR30213">
    <property type="entry name" value="INNER MEMBRANE PROTEIN YHJD"/>
    <property type="match status" value="1"/>
</dbReference>
<keyword evidence="2" id="KW-1003">Cell membrane</keyword>
<feature type="transmembrane region" description="Helical" evidence="6">
    <location>
        <begin position="173"/>
        <end position="193"/>
    </location>
</feature>
<keyword evidence="3 6" id="KW-0812">Transmembrane</keyword>
<reference evidence="8" key="1">
    <citation type="journal article" date="2019" name="Int. J. Syst. Evol. Microbiol.">
        <title>The Global Catalogue of Microorganisms (GCM) 10K type strain sequencing project: providing services to taxonomists for standard genome sequencing and annotation.</title>
        <authorList>
            <consortium name="The Broad Institute Genomics Platform"/>
            <consortium name="The Broad Institute Genome Sequencing Center for Infectious Disease"/>
            <person name="Wu L."/>
            <person name="Ma J."/>
        </authorList>
    </citation>
    <scope>NUCLEOTIDE SEQUENCE [LARGE SCALE GENOMIC DNA]</scope>
    <source>
        <strain evidence="8">CCM 7282</strain>
    </source>
</reference>